<keyword evidence="2" id="KW-1133">Transmembrane helix</keyword>
<dbReference type="Pfam" id="PF13464">
    <property type="entry name" value="RodZ_C"/>
    <property type="match status" value="1"/>
</dbReference>
<keyword evidence="2" id="KW-0812">Transmembrane</keyword>
<dbReference type="EMBL" id="VBAJ01000276">
    <property type="protein sequence ID" value="TMJ03916.1"/>
    <property type="molecule type" value="Genomic_DNA"/>
</dbReference>
<evidence type="ECO:0000313" key="5">
    <source>
        <dbReference type="Proteomes" id="UP000318661"/>
    </source>
</evidence>
<keyword evidence="2" id="KW-0472">Membrane</keyword>
<dbReference type="InterPro" id="IPR010982">
    <property type="entry name" value="Lambda_DNA-bd_dom_sf"/>
</dbReference>
<evidence type="ECO:0000259" key="3">
    <source>
        <dbReference type="Pfam" id="PF13464"/>
    </source>
</evidence>
<feature type="region of interest" description="Disordered" evidence="1">
    <location>
        <begin position="146"/>
        <end position="185"/>
    </location>
</feature>
<organism evidence="4 5">
    <name type="scientific">Candidatus Segetimicrobium genomatis</name>
    <dbReference type="NCBI Taxonomy" id="2569760"/>
    <lineage>
        <taxon>Bacteria</taxon>
        <taxon>Bacillati</taxon>
        <taxon>Candidatus Sysuimicrobiota</taxon>
        <taxon>Candidatus Sysuimicrobiia</taxon>
        <taxon>Candidatus Sysuimicrobiales</taxon>
        <taxon>Candidatus Segetimicrobiaceae</taxon>
        <taxon>Candidatus Segetimicrobium</taxon>
    </lineage>
</organism>
<dbReference type="Pfam" id="PF13413">
    <property type="entry name" value="HTH_25"/>
    <property type="match status" value="1"/>
</dbReference>
<dbReference type="InterPro" id="IPR050400">
    <property type="entry name" value="Bact_Cytoskel_RodZ"/>
</dbReference>
<dbReference type="InterPro" id="IPR025194">
    <property type="entry name" value="RodZ-like_C"/>
</dbReference>
<comment type="caution">
    <text evidence="4">The sequence shown here is derived from an EMBL/GenBank/DDBJ whole genome shotgun (WGS) entry which is preliminary data.</text>
</comment>
<dbReference type="PANTHER" id="PTHR34475">
    <property type="match status" value="1"/>
</dbReference>
<dbReference type="Gene3D" id="1.10.260.40">
    <property type="entry name" value="lambda repressor-like DNA-binding domains"/>
    <property type="match status" value="1"/>
</dbReference>
<sequence>MQEDRVPSSPDDLLGIGERLRNAREAKGLTLAVAETLTRIRATYLSALEEEQFARLPGAVYARGYLRTYALALGLDPDDLMEAYPGAFSRSHEPIFTSLPTEIPIRPAVPPSVTRRIALYAGGAILLVIAILGIIGYQQLHQFAQPVPKPPPPASEPPHPAGGPAPSPASPPQAEVAPPAAPAARAAIPGGGVELTVQATGPCWLLVSADGEEVFKGTVNAGDVRVWRARARVTVRVGNSEAVSVLVNGQPVQQDPRRQVWEETFTAP</sequence>
<gene>
    <name evidence="4" type="ORF">E6G99_11080</name>
</gene>
<dbReference type="PANTHER" id="PTHR34475:SF1">
    <property type="entry name" value="CYTOSKELETON PROTEIN RODZ"/>
    <property type="match status" value="1"/>
</dbReference>
<evidence type="ECO:0000256" key="2">
    <source>
        <dbReference type="SAM" id="Phobius"/>
    </source>
</evidence>
<accession>A0A537L7N3</accession>
<feature type="transmembrane region" description="Helical" evidence="2">
    <location>
        <begin position="117"/>
        <end position="137"/>
    </location>
</feature>
<dbReference type="CDD" id="cd00093">
    <property type="entry name" value="HTH_XRE"/>
    <property type="match status" value="1"/>
</dbReference>
<proteinExistence type="predicted"/>
<feature type="domain" description="Cytoskeleton protein RodZ-like C-terminal" evidence="3">
    <location>
        <begin position="197"/>
        <end position="257"/>
    </location>
</feature>
<dbReference type="GO" id="GO:0003677">
    <property type="term" value="F:DNA binding"/>
    <property type="evidence" value="ECO:0007669"/>
    <property type="project" value="InterPro"/>
</dbReference>
<feature type="compositionally biased region" description="Pro residues" evidence="1">
    <location>
        <begin position="147"/>
        <end position="171"/>
    </location>
</feature>
<evidence type="ECO:0000313" key="4">
    <source>
        <dbReference type="EMBL" id="TMJ03916.1"/>
    </source>
</evidence>
<dbReference type="Proteomes" id="UP000318661">
    <property type="component" value="Unassembled WGS sequence"/>
</dbReference>
<dbReference type="AlphaFoldDB" id="A0A537L7N3"/>
<reference evidence="4 5" key="1">
    <citation type="journal article" date="2019" name="Nat. Microbiol.">
        <title>Mediterranean grassland soil C-N compound turnover is dependent on rainfall and depth, and is mediated by genomically divergent microorganisms.</title>
        <authorList>
            <person name="Diamond S."/>
            <person name="Andeer P.F."/>
            <person name="Li Z."/>
            <person name="Crits-Christoph A."/>
            <person name="Burstein D."/>
            <person name="Anantharaman K."/>
            <person name="Lane K.R."/>
            <person name="Thomas B.C."/>
            <person name="Pan C."/>
            <person name="Northen T.R."/>
            <person name="Banfield J.F."/>
        </authorList>
    </citation>
    <scope>NUCLEOTIDE SEQUENCE [LARGE SCALE GENOMIC DNA]</scope>
    <source>
        <strain evidence="4">NP_2</strain>
    </source>
</reference>
<feature type="compositionally biased region" description="Low complexity" evidence="1">
    <location>
        <begin position="172"/>
        <end position="185"/>
    </location>
</feature>
<dbReference type="InterPro" id="IPR001387">
    <property type="entry name" value="Cro/C1-type_HTH"/>
</dbReference>
<evidence type="ECO:0000256" key="1">
    <source>
        <dbReference type="SAM" id="MobiDB-lite"/>
    </source>
</evidence>
<name>A0A537L7N3_9BACT</name>
<dbReference type="SUPFAM" id="SSF47413">
    <property type="entry name" value="lambda repressor-like DNA-binding domains"/>
    <property type="match status" value="1"/>
</dbReference>
<protein>
    <submittedName>
        <fullName evidence="4">Helix-turn-helix domain-containing protein</fullName>
    </submittedName>
</protein>